<evidence type="ECO:0000259" key="1">
    <source>
        <dbReference type="Pfam" id="PF18480"/>
    </source>
</evidence>
<dbReference type="Pfam" id="PF18480">
    <property type="entry name" value="DUF5615"/>
    <property type="match status" value="1"/>
</dbReference>
<dbReference type="EMBL" id="VXPY01000119">
    <property type="protein sequence ID" value="MYD91860.1"/>
    <property type="molecule type" value="Genomic_DNA"/>
</dbReference>
<comment type="caution">
    <text evidence="2">The sequence shown here is derived from an EMBL/GenBank/DDBJ whole genome shotgun (WGS) entry which is preliminary data.</text>
</comment>
<dbReference type="InterPro" id="IPR041049">
    <property type="entry name" value="DUF5615"/>
</dbReference>
<protein>
    <recommendedName>
        <fullName evidence="1">DUF5615 domain-containing protein</fullName>
    </recommendedName>
</protein>
<accession>A0A6B1DVI3</accession>
<dbReference type="AlphaFoldDB" id="A0A6B1DVI3"/>
<proteinExistence type="predicted"/>
<sequence length="118" mass="13438">MRFLVDRCAGHRLAEWLHNKGHDALEALALGPDPGDKALLELAESENRILITIDKDFGELIFLHRVSHAGLIRLPDVRMSQRIEMVEEIIETYGPELEERAVITLQGRRIRISHPPSN</sequence>
<organism evidence="2">
    <name type="scientific">Caldilineaceae bacterium SB0662_bin_9</name>
    <dbReference type="NCBI Taxonomy" id="2605258"/>
    <lineage>
        <taxon>Bacteria</taxon>
        <taxon>Bacillati</taxon>
        <taxon>Chloroflexota</taxon>
        <taxon>Caldilineae</taxon>
        <taxon>Caldilineales</taxon>
        <taxon>Caldilineaceae</taxon>
    </lineage>
</organism>
<feature type="domain" description="DUF5615" evidence="1">
    <location>
        <begin position="1"/>
        <end position="105"/>
    </location>
</feature>
<reference evidence="2" key="1">
    <citation type="submission" date="2019-09" db="EMBL/GenBank/DDBJ databases">
        <title>Characterisation of the sponge microbiome using genome-centric metagenomics.</title>
        <authorList>
            <person name="Engelberts J.P."/>
            <person name="Robbins S.J."/>
            <person name="De Goeij J.M."/>
            <person name="Aranda M."/>
            <person name="Bell S.C."/>
            <person name="Webster N.S."/>
        </authorList>
    </citation>
    <scope>NUCLEOTIDE SEQUENCE</scope>
    <source>
        <strain evidence="2">SB0662_bin_9</strain>
    </source>
</reference>
<gene>
    <name evidence="2" type="ORF">F4Y08_16275</name>
</gene>
<evidence type="ECO:0000313" key="2">
    <source>
        <dbReference type="EMBL" id="MYD91860.1"/>
    </source>
</evidence>
<name>A0A6B1DVI3_9CHLR</name>